<dbReference type="PROSITE" id="PS50181">
    <property type="entry name" value="FBOX"/>
    <property type="match status" value="1"/>
</dbReference>
<dbReference type="InterPro" id="IPR001810">
    <property type="entry name" value="F-box_dom"/>
</dbReference>
<evidence type="ECO:0000313" key="2">
    <source>
        <dbReference type="EMBL" id="KAF5390514.1"/>
    </source>
</evidence>
<dbReference type="SUPFAM" id="SSF81383">
    <property type="entry name" value="F-box domain"/>
    <property type="match status" value="1"/>
</dbReference>
<name>A0A8H5HWC4_9AGAR</name>
<accession>A0A8H5HWC4</accession>
<dbReference type="InterPro" id="IPR032675">
    <property type="entry name" value="LRR_dom_sf"/>
</dbReference>
<dbReference type="OrthoDB" id="2997904at2759"/>
<keyword evidence="3" id="KW-1185">Reference proteome</keyword>
<evidence type="ECO:0000313" key="3">
    <source>
        <dbReference type="Proteomes" id="UP000518752"/>
    </source>
</evidence>
<reference evidence="2 3" key="1">
    <citation type="journal article" date="2020" name="ISME J.">
        <title>Uncovering the hidden diversity of litter-decomposition mechanisms in mushroom-forming fungi.</title>
        <authorList>
            <person name="Floudas D."/>
            <person name="Bentzer J."/>
            <person name="Ahren D."/>
            <person name="Johansson T."/>
            <person name="Persson P."/>
            <person name="Tunlid A."/>
        </authorList>
    </citation>
    <scope>NUCLEOTIDE SEQUENCE [LARGE SCALE GENOMIC DNA]</scope>
    <source>
        <strain evidence="2 3">CBS 406.79</strain>
    </source>
</reference>
<dbReference type="AlphaFoldDB" id="A0A8H5HWC4"/>
<sequence length="491" mass="56044">MTLQLPTEIWWKIFEILPLHDVIRAGRVNAVFLEIARELRYRNLKFVGYDEGTEGELENIRSVLVPMLVAYSGPKYYRSLSLGHYVRSLCIHPDAWSLRVSTSTTPIQEKRRGLAKMLESIAHYVRYNRRKKSDTQIKPVDRTKKRMNEQLQLVVKTMKAFGRVEQYCLIWPEHPYFDSDMSRTWPGSTEVTASFLSLLAIPSFCGNITSLQLSIPAHTLESLALVETPSLKSLSVSLVKRPWNQSNTYLEQLAIFISGNSKTLQTLSISCHDNLLDLDFFRFFHLLCRAEFAALHSFRFLWPESLRNLAVHSRTFIHKISPRLHDLRLCYNVLYGELQPGTPSWISDIFSMQGSPSMLSSLTTLRLIGGFLSINIENLSAVLSSIAHHLAEFVLEDHVPLTLVEVKMVIEALSLSSSPLRRLSIEPKELGPNVFDLLAFNFPQLQTLRLGFEVFSSSTTLQLFLTEDDPRFMSPDMPLSLVSLFLSDSIF</sequence>
<organism evidence="2 3">
    <name type="scientific">Collybiopsis confluens</name>
    <dbReference type="NCBI Taxonomy" id="2823264"/>
    <lineage>
        <taxon>Eukaryota</taxon>
        <taxon>Fungi</taxon>
        <taxon>Dikarya</taxon>
        <taxon>Basidiomycota</taxon>
        <taxon>Agaricomycotina</taxon>
        <taxon>Agaricomycetes</taxon>
        <taxon>Agaricomycetidae</taxon>
        <taxon>Agaricales</taxon>
        <taxon>Marasmiineae</taxon>
        <taxon>Omphalotaceae</taxon>
        <taxon>Collybiopsis</taxon>
    </lineage>
</organism>
<proteinExistence type="predicted"/>
<feature type="domain" description="F-box" evidence="1">
    <location>
        <begin position="1"/>
        <end position="44"/>
    </location>
</feature>
<dbReference type="EMBL" id="JAACJN010000015">
    <property type="protein sequence ID" value="KAF5390514.1"/>
    <property type="molecule type" value="Genomic_DNA"/>
</dbReference>
<dbReference type="Gene3D" id="3.80.10.10">
    <property type="entry name" value="Ribonuclease Inhibitor"/>
    <property type="match status" value="1"/>
</dbReference>
<dbReference type="InterPro" id="IPR036047">
    <property type="entry name" value="F-box-like_dom_sf"/>
</dbReference>
<protein>
    <recommendedName>
        <fullName evidence="1">F-box domain-containing protein</fullName>
    </recommendedName>
</protein>
<evidence type="ECO:0000259" key="1">
    <source>
        <dbReference type="PROSITE" id="PS50181"/>
    </source>
</evidence>
<gene>
    <name evidence="2" type="ORF">D9757_005201</name>
</gene>
<comment type="caution">
    <text evidence="2">The sequence shown here is derived from an EMBL/GenBank/DDBJ whole genome shotgun (WGS) entry which is preliminary data.</text>
</comment>
<dbReference type="CDD" id="cd09917">
    <property type="entry name" value="F-box_SF"/>
    <property type="match status" value="1"/>
</dbReference>
<dbReference type="Proteomes" id="UP000518752">
    <property type="component" value="Unassembled WGS sequence"/>
</dbReference>